<evidence type="ECO:0000313" key="1">
    <source>
        <dbReference type="EMBL" id="KAH7903212.1"/>
    </source>
</evidence>
<organism evidence="1 2">
    <name type="scientific">Hygrophoropsis aurantiaca</name>
    <dbReference type="NCBI Taxonomy" id="72124"/>
    <lineage>
        <taxon>Eukaryota</taxon>
        <taxon>Fungi</taxon>
        <taxon>Dikarya</taxon>
        <taxon>Basidiomycota</taxon>
        <taxon>Agaricomycotina</taxon>
        <taxon>Agaricomycetes</taxon>
        <taxon>Agaricomycetidae</taxon>
        <taxon>Boletales</taxon>
        <taxon>Coniophorineae</taxon>
        <taxon>Hygrophoropsidaceae</taxon>
        <taxon>Hygrophoropsis</taxon>
    </lineage>
</organism>
<comment type="caution">
    <text evidence="1">The sequence shown here is derived from an EMBL/GenBank/DDBJ whole genome shotgun (WGS) entry which is preliminary data.</text>
</comment>
<keyword evidence="2" id="KW-1185">Reference proteome</keyword>
<evidence type="ECO:0000313" key="2">
    <source>
        <dbReference type="Proteomes" id="UP000790377"/>
    </source>
</evidence>
<name>A0ACB7ZRA3_9AGAM</name>
<dbReference type="EMBL" id="MU269119">
    <property type="protein sequence ID" value="KAH7903212.1"/>
    <property type="molecule type" value="Genomic_DNA"/>
</dbReference>
<accession>A0ACB7ZRA3</accession>
<protein>
    <submittedName>
        <fullName evidence="1">Uncharacterized protein</fullName>
    </submittedName>
</protein>
<sequence length="146" mass="16294">MLGPKNTPLFIIVVSFLSILACSATERRWCELPYVGIHSYRFDVYDGVGCHKEEHSETFVGTFKMWPLLPCICHNLSPSMHGKVRSLALNQGLIPLSRTEARSEKNCNGVALATSGEGNWIVNDDGAEFKDVRSFFVCSLRVLPVF</sequence>
<gene>
    <name evidence="1" type="ORF">BJ138DRAFT_1168421</name>
</gene>
<dbReference type="Proteomes" id="UP000790377">
    <property type="component" value="Unassembled WGS sequence"/>
</dbReference>
<proteinExistence type="predicted"/>
<reference evidence="1" key="1">
    <citation type="journal article" date="2021" name="New Phytol.">
        <title>Evolutionary innovations through gain and loss of genes in the ectomycorrhizal Boletales.</title>
        <authorList>
            <person name="Wu G."/>
            <person name="Miyauchi S."/>
            <person name="Morin E."/>
            <person name="Kuo A."/>
            <person name="Drula E."/>
            <person name="Varga T."/>
            <person name="Kohler A."/>
            <person name="Feng B."/>
            <person name="Cao Y."/>
            <person name="Lipzen A."/>
            <person name="Daum C."/>
            <person name="Hundley H."/>
            <person name="Pangilinan J."/>
            <person name="Johnson J."/>
            <person name="Barry K."/>
            <person name="LaButti K."/>
            <person name="Ng V."/>
            <person name="Ahrendt S."/>
            <person name="Min B."/>
            <person name="Choi I.G."/>
            <person name="Park H."/>
            <person name="Plett J.M."/>
            <person name="Magnuson J."/>
            <person name="Spatafora J.W."/>
            <person name="Nagy L.G."/>
            <person name="Henrissat B."/>
            <person name="Grigoriev I.V."/>
            <person name="Yang Z.L."/>
            <person name="Xu J."/>
            <person name="Martin F.M."/>
        </authorList>
    </citation>
    <scope>NUCLEOTIDE SEQUENCE</scope>
    <source>
        <strain evidence="1">ATCC 28755</strain>
    </source>
</reference>